<dbReference type="InterPro" id="IPR012675">
    <property type="entry name" value="Beta-grasp_dom_sf"/>
</dbReference>
<dbReference type="PANTHER" id="PTHR44379">
    <property type="entry name" value="OXIDOREDUCTASE WITH IRON-SULFUR SUBUNIT"/>
    <property type="match status" value="1"/>
</dbReference>
<dbReference type="PANTHER" id="PTHR44379:SF2">
    <property type="entry name" value="BLR6218 PROTEIN"/>
    <property type="match status" value="1"/>
</dbReference>
<reference evidence="7" key="2">
    <citation type="submission" date="2021-08" db="EMBL/GenBank/DDBJ databases">
        <authorList>
            <person name="Tani A."/>
            <person name="Ola A."/>
            <person name="Ogura Y."/>
            <person name="Katsura K."/>
            <person name="Hayashi T."/>
        </authorList>
    </citation>
    <scope>NUCLEOTIDE SEQUENCE</scope>
    <source>
        <strain evidence="7">KCTC 52305</strain>
    </source>
</reference>
<evidence type="ECO:0000256" key="2">
    <source>
        <dbReference type="ARBA" id="ARBA00022723"/>
    </source>
</evidence>
<dbReference type="SUPFAM" id="SSF54292">
    <property type="entry name" value="2Fe-2S ferredoxin-like"/>
    <property type="match status" value="1"/>
</dbReference>
<keyword evidence="1" id="KW-0001">2Fe-2S</keyword>
<evidence type="ECO:0000256" key="3">
    <source>
        <dbReference type="ARBA" id="ARBA00023002"/>
    </source>
</evidence>
<keyword evidence="2" id="KW-0479">Metal-binding</keyword>
<keyword evidence="3" id="KW-0560">Oxidoreductase</keyword>
<proteinExistence type="predicted"/>
<dbReference type="Gene3D" id="3.10.20.30">
    <property type="match status" value="1"/>
</dbReference>
<sequence length="155" mass="16358">MIRLNVNGSVREVEAEPDTPLLWVIREQVGLTGTKYGCGIAQCGACTVHLDGQAVRACSLPVSAVEPGQKIVTIEGLSPDRSHPVQKAWAELDVPQCGFCQSGMIMAAAALLAQNPRPSEADIRQEITNICRCGTYNRVLAGITLAAQGGESGRG</sequence>
<gene>
    <name evidence="7" type="primary">iorA_2</name>
    <name evidence="7" type="ORF">OPKNFCMD_4266</name>
</gene>
<evidence type="ECO:0000256" key="5">
    <source>
        <dbReference type="ARBA" id="ARBA00023014"/>
    </source>
</evidence>
<dbReference type="Pfam" id="PF01799">
    <property type="entry name" value="Fer2_2"/>
    <property type="match status" value="1"/>
</dbReference>
<accession>A0ABQ4R1K0</accession>
<keyword evidence="4" id="KW-0408">Iron</keyword>
<dbReference type="Gene3D" id="1.10.150.120">
    <property type="entry name" value="[2Fe-2S]-binding domain"/>
    <property type="match status" value="1"/>
</dbReference>
<comment type="caution">
    <text evidence="7">The sequence shown here is derived from an EMBL/GenBank/DDBJ whole genome shotgun (WGS) entry which is preliminary data.</text>
</comment>
<evidence type="ECO:0000313" key="8">
    <source>
        <dbReference type="Proteomes" id="UP001055167"/>
    </source>
</evidence>
<dbReference type="CDD" id="cd00207">
    <property type="entry name" value="fer2"/>
    <property type="match status" value="1"/>
</dbReference>
<reference evidence="7" key="1">
    <citation type="journal article" date="2021" name="Front. Microbiol.">
        <title>Comprehensive Comparative Genomics and Phenotyping of Methylobacterium Species.</title>
        <authorList>
            <person name="Alessa O."/>
            <person name="Ogura Y."/>
            <person name="Fujitani Y."/>
            <person name="Takami H."/>
            <person name="Hayashi T."/>
            <person name="Sahin N."/>
            <person name="Tani A."/>
        </authorList>
    </citation>
    <scope>NUCLEOTIDE SEQUENCE</scope>
    <source>
        <strain evidence="7">KCTC 52305</strain>
    </source>
</reference>
<keyword evidence="5" id="KW-0411">Iron-sulfur</keyword>
<name>A0ABQ4R1K0_9HYPH</name>
<dbReference type="EMBL" id="BPQH01000014">
    <property type="protein sequence ID" value="GJD51511.1"/>
    <property type="molecule type" value="Genomic_DNA"/>
</dbReference>
<feature type="domain" description="2Fe-2S ferredoxin-type" evidence="6">
    <location>
        <begin position="1"/>
        <end position="77"/>
    </location>
</feature>
<dbReference type="InterPro" id="IPR006058">
    <property type="entry name" value="2Fe2S_fd_BS"/>
</dbReference>
<dbReference type="Proteomes" id="UP001055167">
    <property type="component" value="Unassembled WGS sequence"/>
</dbReference>
<dbReference type="InterPro" id="IPR051452">
    <property type="entry name" value="Diverse_Oxidoreductases"/>
</dbReference>
<evidence type="ECO:0000313" key="7">
    <source>
        <dbReference type="EMBL" id="GJD51511.1"/>
    </source>
</evidence>
<keyword evidence="8" id="KW-1185">Reference proteome</keyword>
<dbReference type="InterPro" id="IPR002888">
    <property type="entry name" value="2Fe-2S-bd"/>
</dbReference>
<evidence type="ECO:0000256" key="4">
    <source>
        <dbReference type="ARBA" id="ARBA00023004"/>
    </source>
</evidence>
<dbReference type="Pfam" id="PF00111">
    <property type="entry name" value="Fer2"/>
    <property type="match status" value="1"/>
</dbReference>
<dbReference type="SUPFAM" id="SSF47741">
    <property type="entry name" value="CO dehydrogenase ISP C-domain like"/>
    <property type="match status" value="1"/>
</dbReference>
<dbReference type="InterPro" id="IPR036884">
    <property type="entry name" value="2Fe-2S-bd_dom_sf"/>
</dbReference>
<dbReference type="PROSITE" id="PS51085">
    <property type="entry name" value="2FE2S_FER_2"/>
    <property type="match status" value="1"/>
</dbReference>
<organism evidence="7 8">
    <name type="scientific">Methylobacterium crusticola</name>
    <dbReference type="NCBI Taxonomy" id="1697972"/>
    <lineage>
        <taxon>Bacteria</taxon>
        <taxon>Pseudomonadati</taxon>
        <taxon>Pseudomonadota</taxon>
        <taxon>Alphaproteobacteria</taxon>
        <taxon>Hyphomicrobiales</taxon>
        <taxon>Methylobacteriaceae</taxon>
        <taxon>Methylobacterium</taxon>
    </lineage>
</organism>
<protein>
    <submittedName>
        <fullName evidence="7">Isoquinoline 1-oxidoreductase subunit alpha</fullName>
    </submittedName>
</protein>
<evidence type="ECO:0000259" key="6">
    <source>
        <dbReference type="PROSITE" id="PS51085"/>
    </source>
</evidence>
<dbReference type="InterPro" id="IPR001041">
    <property type="entry name" value="2Fe-2S_ferredoxin-type"/>
</dbReference>
<dbReference type="RefSeq" id="WP_128563519.1">
    <property type="nucleotide sequence ID" value="NZ_BPQH01000014.1"/>
</dbReference>
<dbReference type="InterPro" id="IPR036010">
    <property type="entry name" value="2Fe-2S_ferredoxin-like_sf"/>
</dbReference>
<evidence type="ECO:0000256" key="1">
    <source>
        <dbReference type="ARBA" id="ARBA00022714"/>
    </source>
</evidence>
<dbReference type="PROSITE" id="PS00197">
    <property type="entry name" value="2FE2S_FER_1"/>
    <property type="match status" value="1"/>
</dbReference>